<evidence type="ECO:0000256" key="10">
    <source>
        <dbReference type="ARBA" id="ARBA00023136"/>
    </source>
</evidence>
<protein>
    <recommendedName>
        <fullName evidence="13">Cytochrome b561 bacterial/Ni-hydrogenase domain-containing protein</fullName>
    </recommendedName>
</protein>
<keyword evidence="10 12" id="KW-0472">Membrane</keyword>
<reference evidence="14" key="2">
    <citation type="submission" date="2020-05" db="UniProtKB">
        <authorList>
            <consortium name="EnsemblMetazoa"/>
        </authorList>
    </citation>
    <scope>IDENTIFICATION</scope>
    <source>
        <strain evidence="14">CM1001059</strain>
    </source>
</reference>
<evidence type="ECO:0000256" key="2">
    <source>
        <dbReference type="ARBA" id="ARBA00022448"/>
    </source>
</evidence>
<evidence type="ECO:0000256" key="8">
    <source>
        <dbReference type="ARBA" id="ARBA00022989"/>
    </source>
</evidence>
<keyword evidence="2" id="KW-0813">Transport</keyword>
<dbReference type="InterPro" id="IPR052168">
    <property type="entry name" value="Cytochrome_b561_oxidase"/>
</dbReference>
<sequence>MSLGTPFMSTARYSRPRALLHWGSALVILWATVTGFANALLDVPAALSEAIGFINVSLTALLIPFFVLRIGYALAQPGPDDIAHGNGLGQFLAKAGHLALYIATALVLATGVLMMDRPIDLFGLATLPQPFAEPVLIEFFNSSHRLFCVVLALLVAGHIGAVVFHQLRGHAVLDRMKP</sequence>
<keyword evidence="9" id="KW-0408">Iron</keyword>
<dbReference type="PANTHER" id="PTHR30529">
    <property type="entry name" value="CYTOCHROME B561"/>
    <property type="match status" value="1"/>
</dbReference>
<keyword evidence="4" id="KW-0349">Heme</keyword>
<keyword evidence="5 12" id="KW-0812">Transmembrane</keyword>
<feature type="transmembrane region" description="Helical" evidence="12">
    <location>
        <begin position="95"/>
        <end position="115"/>
    </location>
</feature>
<feature type="transmembrane region" description="Helical" evidence="12">
    <location>
        <begin position="53"/>
        <end position="75"/>
    </location>
</feature>
<evidence type="ECO:0000256" key="12">
    <source>
        <dbReference type="SAM" id="Phobius"/>
    </source>
</evidence>
<evidence type="ECO:0000256" key="5">
    <source>
        <dbReference type="ARBA" id="ARBA00022692"/>
    </source>
</evidence>
<feature type="transmembrane region" description="Helical" evidence="12">
    <location>
        <begin position="146"/>
        <end position="167"/>
    </location>
</feature>
<accession>A0A182TWB3</accession>
<comment type="subcellular location">
    <subcellularLocation>
        <location evidence="1">Cell membrane</location>
        <topology evidence="1">Multi-pass membrane protein</topology>
    </subcellularLocation>
</comment>
<evidence type="ECO:0000256" key="9">
    <source>
        <dbReference type="ARBA" id="ARBA00023004"/>
    </source>
</evidence>
<feature type="transmembrane region" description="Helical" evidence="12">
    <location>
        <begin position="20"/>
        <end position="41"/>
    </location>
</feature>
<evidence type="ECO:0000256" key="4">
    <source>
        <dbReference type="ARBA" id="ARBA00022617"/>
    </source>
</evidence>
<comment type="similarity">
    <text evidence="11">Belongs to the cytochrome b561 family.</text>
</comment>
<evidence type="ECO:0000313" key="15">
    <source>
        <dbReference type="Proteomes" id="UP000075902"/>
    </source>
</evidence>
<organism evidence="14 15">
    <name type="scientific">Anopheles melas</name>
    <dbReference type="NCBI Taxonomy" id="34690"/>
    <lineage>
        <taxon>Eukaryota</taxon>
        <taxon>Metazoa</taxon>
        <taxon>Ecdysozoa</taxon>
        <taxon>Arthropoda</taxon>
        <taxon>Hexapoda</taxon>
        <taxon>Insecta</taxon>
        <taxon>Pterygota</taxon>
        <taxon>Neoptera</taxon>
        <taxon>Endopterygota</taxon>
        <taxon>Diptera</taxon>
        <taxon>Nematocera</taxon>
        <taxon>Culicoidea</taxon>
        <taxon>Culicidae</taxon>
        <taxon>Anophelinae</taxon>
        <taxon>Anopheles</taxon>
    </lineage>
</organism>
<evidence type="ECO:0000259" key="13">
    <source>
        <dbReference type="Pfam" id="PF01292"/>
    </source>
</evidence>
<dbReference type="GO" id="GO:0022904">
    <property type="term" value="P:respiratory electron transport chain"/>
    <property type="evidence" value="ECO:0007669"/>
    <property type="project" value="InterPro"/>
</dbReference>
<dbReference type="Proteomes" id="UP000075902">
    <property type="component" value="Unassembled WGS sequence"/>
</dbReference>
<dbReference type="SUPFAM" id="SSF81342">
    <property type="entry name" value="Transmembrane di-heme cytochromes"/>
    <property type="match status" value="1"/>
</dbReference>
<keyword evidence="8 12" id="KW-1133">Transmembrane helix</keyword>
<keyword evidence="15" id="KW-1185">Reference proteome</keyword>
<dbReference type="AlphaFoldDB" id="A0A182TWB3"/>
<name>A0A182TWB3_9DIPT</name>
<keyword evidence="3" id="KW-1003">Cell membrane</keyword>
<evidence type="ECO:0000256" key="7">
    <source>
        <dbReference type="ARBA" id="ARBA00022982"/>
    </source>
</evidence>
<dbReference type="GO" id="GO:0009055">
    <property type="term" value="F:electron transfer activity"/>
    <property type="evidence" value="ECO:0007669"/>
    <property type="project" value="InterPro"/>
</dbReference>
<dbReference type="PANTHER" id="PTHR30529:SF1">
    <property type="entry name" value="CYTOCHROME B561 HOMOLOG 2"/>
    <property type="match status" value="1"/>
</dbReference>
<dbReference type="EnsemblMetazoa" id="AMEC009452-RA">
    <property type="protein sequence ID" value="AMEC009452-PA"/>
    <property type="gene ID" value="AMEC009452"/>
</dbReference>
<dbReference type="Pfam" id="PF01292">
    <property type="entry name" value="Ni_hydr_CYTB"/>
    <property type="match status" value="1"/>
</dbReference>
<proteinExistence type="inferred from homology"/>
<dbReference type="GO" id="GO:0005886">
    <property type="term" value="C:plasma membrane"/>
    <property type="evidence" value="ECO:0007669"/>
    <property type="project" value="UniProtKB-SubCell"/>
</dbReference>
<evidence type="ECO:0000256" key="11">
    <source>
        <dbReference type="ARBA" id="ARBA00037975"/>
    </source>
</evidence>
<dbReference type="InterPro" id="IPR011577">
    <property type="entry name" value="Cyt_b561_bac/Ni-Hgenase"/>
</dbReference>
<dbReference type="VEuPathDB" id="VectorBase:AMEC009452"/>
<evidence type="ECO:0000256" key="3">
    <source>
        <dbReference type="ARBA" id="ARBA00022475"/>
    </source>
</evidence>
<evidence type="ECO:0000256" key="6">
    <source>
        <dbReference type="ARBA" id="ARBA00022723"/>
    </source>
</evidence>
<evidence type="ECO:0000313" key="14">
    <source>
        <dbReference type="EnsemblMetazoa" id="AMEC009452-PA"/>
    </source>
</evidence>
<dbReference type="GO" id="GO:0020037">
    <property type="term" value="F:heme binding"/>
    <property type="evidence" value="ECO:0007669"/>
    <property type="project" value="TreeGrafter"/>
</dbReference>
<reference evidence="15" key="1">
    <citation type="submission" date="2014-01" db="EMBL/GenBank/DDBJ databases">
        <title>The Genome Sequence of Anopheles melas CM1001059_A (V2).</title>
        <authorList>
            <consortium name="The Broad Institute Genomics Platform"/>
            <person name="Neafsey D.E."/>
            <person name="Besansky N."/>
            <person name="Howell P."/>
            <person name="Walton C."/>
            <person name="Young S.K."/>
            <person name="Zeng Q."/>
            <person name="Gargeya S."/>
            <person name="Fitzgerald M."/>
            <person name="Haas B."/>
            <person name="Abouelleil A."/>
            <person name="Allen A.W."/>
            <person name="Alvarado L."/>
            <person name="Arachchi H.M."/>
            <person name="Berlin A.M."/>
            <person name="Chapman S.B."/>
            <person name="Gainer-Dewar J."/>
            <person name="Goldberg J."/>
            <person name="Griggs A."/>
            <person name="Gujja S."/>
            <person name="Hansen M."/>
            <person name="Howarth C."/>
            <person name="Imamovic A."/>
            <person name="Ireland A."/>
            <person name="Larimer J."/>
            <person name="McCowan C."/>
            <person name="Murphy C."/>
            <person name="Pearson M."/>
            <person name="Poon T.W."/>
            <person name="Priest M."/>
            <person name="Roberts A."/>
            <person name="Saif S."/>
            <person name="Shea T."/>
            <person name="Sisk P."/>
            <person name="Sykes S."/>
            <person name="Wortman J."/>
            <person name="Nusbaum C."/>
            <person name="Birren B."/>
        </authorList>
    </citation>
    <scope>NUCLEOTIDE SEQUENCE [LARGE SCALE GENOMIC DNA]</scope>
    <source>
        <strain evidence="15">CM1001059</strain>
    </source>
</reference>
<evidence type="ECO:0000256" key="1">
    <source>
        <dbReference type="ARBA" id="ARBA00004651"/>
    </source>
</evidence>
<dbReference type="InterPro" id="IPR016174">
    <property type="entry name" value="Di-haem_cyt_TM"/>
</dbReference>
<keyword evidence="7" id="KW-0249">Electron transport</keyword>
<keyword evidence="6" id="KW-0479">Metal-binding</keyword>
<dbReference type="GO" id="GO:0046872">
    <property type="term" value="F:metal ion binding"/>
    <property type="evidence" value="ECO:0007669"/>
    <property type="project" value="UniProtKB-KW"/>
</dbReference>
<feature type="domain" description="Cytochrome b561 bacterial/Ni-hydrogenase" evidence="13">
    <location>
        <begin position="12"/>
        <end position="177"/>
    </location>
</feature>